<sequence>MRSLVDEVVLGVARLGPAGLSPKAPGTVGSAVAAAVAPWLFLPLSLSWRLAILAVLFALGGLCASRAEYLLGRKDPSSVVVDELVGQWTALLPLGLISCSVPGPTAGPTAAPVLLLAAGFCLFRLFDIWKPGPIDASQDWLPGGWGIMIDDVLAGLFALIVLAGGAAGLATLSA</sequence>
<reference evidence="3" key="1">
    <citation type="journal article" date="2021" name="PeerJ">
        <title>Extensive microbial diversity within the chicken gut microbiome revealed by metagenomics and culture.</title>
        <authorList>
            <person name="Gilroy R."/>
            <person name="Ravi A."/>
            <person name="Getino M."/>
            <person name="Pursley I."/>
            <person name="Horton D.L."/>
            <person name="Alikhan N.F."/>
            <person name="Baker D."/>
            <person name="Gharbi K."/>
            <person name="Hall N."/>
            <person name="Watson M."/>
            <person name="Adriaenssens E.M."/>
            <person name="Foster-Nyarko E."/>
            <person name="Jarju S."/>
            <person name="Secka A."/>
            <person name="Antonio M."/>
            <person name="Oren A."/>
            <person name="Chaudhuri R.R."/>
            <person name="La Ragione R."/>
            <person name="Hildebrand F."/>
            <person name="Pallen M.J."/>
        </authorList>
    </citation>
    <scope>NUCLEOTIDE SEQUENCE</scope>
    <source>
        <strain evidence="3">CHK186-16707</strain>
    </source>
</reference>
<dbReference type="GO" id="GO:0006629">
    <property type="term" value="P:lipid metabolic process"/>
    <property type="evidence" value="ECO:0007669"/>
    <property type="project" value="InterPro"/>
</dbReference>
<accession>A0A9D2HAS6</accession>
<evidence type="ECO:0000313" key="3">
    <source>
        <dbReference type="EMBL" id="HJA07733.1"/>
    </source>
</evidence>
<dbReference type="CDD" id="cd06971">
    <property type="entry name" value="PgpA"/>
    <property type="match status" value="1"/>
</dbReference>
<dbReference type="GO" id="GO:0008962">
    <property type="term" value="F:phosphatidylglycerophosphatase activity"/>
    <property type="evidence" value="ECO:0007669"/>
    <property type="project" value="InterPro"/>
</dbReference>
<dbReference type="SUPFAM" id="SSF101307">
    <property type="entry name" value="YutG-like"/>
    <property type="match status" value="1"/>
</dbReference>
<evidence type="ECO:0000313" key="4">
    <source>
        <dbReference type="Proteomes" id="UP000824225"/>
    </source>
</evidence>
<dbReference type="InterPro" id="IPR036681">
    <property type="entry name" value="PgpA-like_sf"/>
</dbReference>
<dbReference type="InterPro" id="IPR026037">
    <property type="entry name" value="PgpA"/>
</dbReference>
<dbReference type="PIRSF" id="PIRSF006162">
    <property type="entry name" value="PgpA"/>
    <property type="match status" value="1"/>
</dbReference>
<evidence type="ECO:0000256" key="1">
    <source>
        <dbReference type="SAM" id="Phobius"/>
    </source>
</evidence>
<comment type="caution">
    <text evidence="3">The sequence shown here is derived from an EMBL/GenBank/DDBJ whole genome shotgun (WGS) entry which is preliminary data.</text>
</comment>
<gene>
    <name evidence="3" type="ORF">H9962_00870</name>
</gene>
<protein>
    <submittedName>
        <fullName evidence="3">Phosphatidylglycerophosphatase A</fullName>
    </submittedName>
</protein>
<dbReference type="PANTHER" id="PTHR36305">
    <property type="entry name" value="PHOSPHATIDYLGLYCEROPHOSPHATASE A"/>
    <property type="match status" value="1"/>
</dbReference>
<keyword evidence="1" id="KW-0472">Membrane</keyword>
<keyword evidence="1" id="KW-0812">Transmembrane</keyword>
<dbReference type="Pfam" id="PF04608">
    <property type="entry name" value="PgpA"/>
    <property type="match status" value="1"/>
</dbReference>
<dbReference type="PANTHER" id="PTHR36305:SF1">
    <property type="entry name" value="PHOSPHATIDYLGLYCEROPHOSPHATASE A"/>
    <property type="match status" value="1"/>
</dbReference>
<name>A0A9D2HAS6_9BACT</name>
<reference evidence="3" key="2">
    <citation type="submission" date="2021-04" db="EMBL/GenBank/DDBJ databases">
        <authorList>
            <person name="Gilroy R."/>
        </authorList>
    </citation>
    <scope>NUCLEOTIDE SEQUENCE</scope>
    <source>
        <strain evidence="3">CHK186-16707</strain>
    </source>
</reference>
<feature type="transmembrane region" description="Helical" evidence="1">
    <location>
        <begin position="147"/>
        <end position="172"/>
    </location>
</feature>
<evidence type="ECO:0000259" key="2">
    <source>
        <dbReference type="Pfam" id="PF04608"/>
    </source>
</evidence>
<dbReference type="Proteomes" id="UP000824225">
    <property type="component" value="Unassembled WGS sequence"/>
</dbReference>
<proteinExistence type="predicted"/>
<feature type="domain" description="YutG/PgpA" evidence="2">
    <location>
        <begin position="13"/>
        <end position="163"/>
    </location>
</feature>
<organism evidence="3 4">
    <name type="scientific">Candidatus Mailhella merdigallinarum</name>
    <dbReference type="NCBI Taxonomy" id="2838658"/>
    <lineage>
        <taxon>Bacteria</taxon>
        <taxon>Pseudomonadati</taxon>
        <taxon>Thermodesulfobacteriota</taxon>
        <taxon>Desulfovibrionia</taxon>
        <taxon>Desulfovibrionales</taxon>
        <taxon>Desulfovibrionaceae</taxon>
        <taxon>Mailhella</taxon>
    </lineage>
</organism>
<dbReference type="AlphaFoldDB" id="A0A9D2HAS6"/>
<keyword evidence="1" id="KW-1133">Transmembrane helix</keyword>
<feature type="transmembrane region" description="Helical" evidence="1">
    <location>
        <begin position="46"/>
        <end position="64"/>
    </location>
</feature>
<dbReference type="InterPro" id="IPR007686">
    <property type="entry name" value="YutG/PgpA"/>
</dbReference>
<dbReference type="EMBL" id="DXAN01000003">
    <property type="protein sequence ID" value="HJA07733.1"/>
    <property type="molecule type" value="Genomic_DNA"/>
</dbReference>